<accession>A0A9P6NDQ8</accession>
<reference evidence="2" key="1">
    <citation type="submission" date="2013-11" db="EMBL/GenBank/DDBJ databases">
        <title>Genome sequence of the fusiform rust pathogen reveals effectors for host alternation and coevolution with pine.</title>
        <authorList>
            <consortium name="DOE Joint Genome Institute"/>
            <person name="Smith K."/>
            <person name="Pendleton A."/>
            <person name="Kubisiak T."/>
            <person name="Anderson C."/>
            <person name="Salamov A."/>
            <person name="Aerts A."/>
            <person name="Riley R."/>
            <person name="Clum A."/>
            <person name="Lindquist E."/>
            <person name="Ence D."/>
            <person name="Campbell M."/>
            <person name="Kronenberg Z."/>
            <person name="Feau N."/>
            <person name="Dhillon B."/>
            <person name="Hamelin R."/>
            <person name="Burleigh J."/>
            <person name="Smith J."/>
            <person name="Yandell M."/>
            <person name="Nelson C."/>
            <person name="Grigoriev I."/>
            <person name="Davis J."/>
        </authorList>
    </citation>
    <scope>NUCLEOTIDE SEQUENCE</scope>
    <source>
        <strain evidence="2">G11</strain>
    </source>
</reference>
<keyword evidence="3" id="KW-1185">Reference proteome</keyword>
<evidence type="ECO:0000313" key="3">
    <source>
        <dbReference type="Proteomes" id="UP000886653"/>
    </source>
</evidence>
<evidence type="ECO:0000256" key="1">
    <source>
        <dbReference type="SAM" id="MobiDB-lite"/>
    </source>
</evidence>
<comment type="caution">
    <text evidence="2">The sequence shown here is derived from an EMBL/GenBank/DDBJ whole genome shotgun (WGS) entry which is preliminary data.</text>
</comment>
<dbReference type="AlphaFoldDB" id="A0A9P6NDQ8"/>
<sequence length="222" mass="24135">MQNQSPLMNYHPTFFSKCPDTAPAPSPSSVNPNSLGLSRDFLDYLYAHHSPPPSPTPYPRLSQLLEDLHPPIPMAAPTEPSNSVLSSAKNLRLMIETPSAHPVPHRSYHKKLGPPFAEHHVRDPSAPAASALTSPRPPIPPRTNSLGLVFGPSASPSPPRVVPKPSTSASPIFHPLSPNLDLLLKSPFPTHVPSPKLVNHHKRLRTQSDGPLDPSNKTQRVF</sequence>
<proteinExistence type="predicted"/>
<evidence type="ECO:0000313" key="2">
    <source>
        <dbReference type="EMBL" id="KAG0144224.1"/>
    </source>
</evidence>
<feature type="region of interest" description="Disordered" evidence="1">
    <location>
        <begin position="151"/>
        <end position="222"/>
    </location>
</feature>
<dbReference type="EMBL" id="MU167300">
    <property type="protein sequence ID" value="KAG0144224.1"/>
    <property type="molecule type" value="Genomic_DNA"/>
</dbReference>
<gene>
    <name evidence="2" type="ORF">CROQUDRAFT_660296</name>
</gene>
<protein>
    <submittedName>
        <fullName evidence="2">Uncharacterized protein</fullName>
    </submittedName>
</protein>
<organism evidence="2 3">
    <name type="scientific">Cronartium quercuum f. sp. fusiforme G11</name>
    <dbReference type="NCBI Taxonomy" id="708437"/>
    <lineage>
        <taxon>Eukaryota</taxon>
        <taxon>Fungi</taxon>
        <taxon>Dikarya</taxon>
        <taxon>Basidiomycota</taxon>
        <taxon>Pucciniomycotina</taxon>
        <taxon>Pucciniomycetes</taxon>
        <taxon>Pucciniales</taxon>
        <taxon>Coleosporiaceae</taxon>
        <taxon>Cronartium</taxon>
    </lineage>
</organism>
<name>A0A9P6NDQ8_9BASI</name>
<dbReference type="Proteomes" id="UP000886653">
    <property type="component" value="Unassembled WGS sequence"/>
</dbReference>